<evidence type="ECO:0000256" key="4">
    <source>
        <dbReference type="ARBA" id="ARBA00023163"/>
    </source>
</evidence>
<dbReference type="PROSITE" id="PS50931">
    <property type="entry name" value="HTH_LYSR"/>
    <property type="match status" value="1"/>
</dbReference>
<dbReference type="AlphaFoldDB" id="A0A419I7K0"/>
<dbReference type="Gene3D" id="3.40.190.10">
    <property type="entry name" value="Periplasmic binding protein-like II"/>
    <property type="match status" value="2"/>
</dbReference>
<keyword evidence="2" id="KW-0805">Transcription regulation</keyword>
<keyword evidence="3" id="KW-0238">DNA-binding</keyword>
<comment type="similarity">
    <text evidence="1">Belongs to the LysR transcriptional regulatory family.</text>
</comment>
<dbReference type="Proteomes" id="UP000285112">
    <property type="component" value="Unassembled WGS sequence"/>
</dbReference>
<sequence>MDIELRQLRILVAVADAGSVPAAAAALGITPATLRQRIHRLERTIGSVLLTDGTAGNLFTETGERLLEHAAVAVPQFDRMLAAAQASVESAPDLIRIGAVATPVLPRLVREVHARKPGADLSVRVAEPGTELVEALLRDELDLLVLRQNGAGGPVVPGTFASAPVATEPLVVGIPPGHALGVPDSLTPSMLSGHRCVLLDQIVQPMTRTVLAAFSDAGADPRFCYADREWAALSLGHGAGILTVTPPPTAPVRGTAYRPLRCPATISTLVLAWSPEGPLAGCVPSVREAAAQAHAALLSALVNGNHD</sequence>
<dbReference type="EMBL" id="QZFV01000066">
    <property type="protein sequence ID" value="RJQ87877.1"/>
    <property type="molecule type" value="Genomic_DNA"/>
</dbReference>
<dbReference type="GO" id="GO:0003677">
    <property type="term" value="F:DNA binding"/>
    <property type="evidence" value="ECO:0007669"/>
    <property type="project" value="UniProtKB-KW"/>
</dbReference>
<dbReference type="InterPro" id="IPR036388">
    <property type="entry name" value="WH-like_DNA-bd_sf"/>
</dbReference>
<accession>A0A419I7K0</accession>
<dbReference type="InterPro" id="IPR005119">
    <property type="entry name" value="LysR_subst-bd"/>
</dbReference>
<dbReference type="PANTHER" id="PTHR30346">
    <property type="entry name" value="TRANSCRIPTIONAL DUAL REGULATOR HCAR-RELATED"/>
    <property type="match status" value="1"/>
</dbReference>
<reference evidence="6 7" key="1">
    <citation type="submission" date="2018-09" db="EMBL/GenBank/DDBJ databases">
        <title>YIM PH 21725 draft genome.</title>
        <authorList>
            <person name="Miao C."/>
        </authorList>
    </citation>
    <scope>NUCLEOTIDE SEQUENCE [LARGE SCALE GENOMIC DNA]</scope>
    <source>
        <strain evidence="7">YIM PH21725</strain>
    </source>
</reference>
<evidence type="ECO:0000256" key="1">
    <source>
        <dbReference type="ARBA" id="ARBA00009437"/>
    </source>
</evidence>
<protein>
    <submittedName>
        <fullName evidence="6">LysR family transcriptional regulator</fullName>
    </submittedName>
</protein>
<dbReference type="SUPFAM" id="SSF46785">
    <property type="entry name" value="Winged helix' DNA-binding domain"/>
    <property type="match status" value="1"/>
</dbReference>
<dbReference type="RefSeq" id="WP_120022830.1">
    <property type="nucleotide sequence ID" value="NZ_QZFV01000066.1"/>
</dbReference>
<proteinExistence type="inferred from homology"/>
<dbReference type="InterPro" id="IPR000847">
    <property type="entry name" value="LysR_HTH_N"/>
</dbReference>
<name>A0A419I7K0_9PSEU</name>
<evidence type="ECO:0000313" key="6">
    <source>
        <dbReference type="EMBL" id="RJQ87877.1"/>
    </source>
</evidence>
<dbReference type="PANTHER" id="PTHR30346:SF29">
    <property type="entry name" value="LYSR SUBSTRATE-BINDING"/>
    <property type="match status" value="1"/>
</dbReference>
<dbReference type="Pfam" id="PF03466">
    <property type="entry name" value="LysR_substrate"/>
    <property type="match status" value="1"/>
</dbReference>
<keyword evidence="7" id="KW-1185">Reference proteome</keyword>
<evidence type="ECO:0000313" key="7">
    <source>
        <dbReference type="Proteomes" id="UP000285112"/>
    </source>
</evidence>
<evidence type="ECO:0000256" key="3">
    <source>
        <dbReference type="ARBA" id="ARBA00023125"/>
    </source>
</evidence>
<dbReference type="InterPro" id="IPR036390">
    <property type="entry name" value="WH_DNA-bd_sf"/>
</dbReference>
<dbReference type="OrthoDB" id="3637266at2"/>
<evidence type="ECO:0000259" key="5">
    <source>
        <dbReference type="PROSITE" id="PS50931"/>
    </source>
</evidence>
<feature type="domain" description="HTH lysR-type" evidence="5">
    <location>
        <begin position="3"/>
        <end position="60"/>
    </location>
</feature>
<evidence type="ECO:0000256" key="2">
    <source>
        <dbReference type="ARBA" id="ARBA00023015"/>
    </source>
</evidence>
<dbReference type="Pfam" id="PF00126">
    <property type="entry name" value="HTH_1"/>
    <property type="match status" value="1"/>
</dbReference>
<organism evidence="6 7">
    <name type="scientific">Amycolatopsis panacis</name>
    <dbReference type="NCBI Taxonomy" id="2340917"/>
    <lineage>
        <taxon>Bacteria</taxon>
        <taxon>Bacillati</taxon>
        <taxon>Actinomycetota</taxon>
        <taxon>Actinomycetes</taxon>
        <taxon>Pseudonocardiales</taxon>
        <taxon>Pseudonocardiaceae</taxon>
        <taxon>Amycolatopsis</taxon>
    </lineage>
</organism>
<dbReference type="SUPFAM" id="SSF53850">
    <property type="entry name" value="Periplasmic binding protein-like II"/>
    <property type="match status" value="1"/>
</dbReference>
<comment type="caution">
    <text evidence="6">The sequence shown here is derived from an EMBL/GenBank/DDBJ whole genome shotgun (WGS) entry which is preliminary data.</text>
</comment>
<gene>
    <name evidence="6" type="ORF">D5S19_08740</name>
</gene>
<dbReference type="Gene3D" id="1.10.10.10">
    <property type="entry name" value="Winged helix-like DNA-binding domain superfamily/Winged helix DNA-binding domain"/>
    <property type="match status" value="1"/>
</dbReference>
<dbReference type="GO" id="GO:0003700">
    <property type="term" value="F:DNA-binding transcription factor activity"/>
    <property type="evidence" value="ECO:0007669"/>
    <property type="project" value="InterPro"/>
</dbReference>
<dbReference type="GO" id="GO:0032993">
    <property type="term" value="C:protein-DNA complex"/>
    <property type="evidence" value="ECO:0007669"/>
    <property type="project" value="TreeGrafter"/>
</dbReference>
<keyword evidence="4" id="KW-0804">Transcription</keyword>